<accession>A0A5B9PHI1</accession>
<dbReference type="AlphaFoldDB" id="A0A5B9PHI1"/>
<dbReference type="KEGG" id="mff:MFFC18_40120"/>
<organism evidence="2 3">
    <name type="scientific">Mariniblastus fucicola</name>
    <dbReference type="NCBI Taxonomy" id="980251"/>
    <lineage>
        <taxon>Bacteria</taxon>
        <taxon>Pseudomonadati</taxon>
        <taxon>Planctomycetota</taxon>
        <taxon>Planctomycetia</taxon>
        <taxon>Pirellulales</taxon>
        <taxon>Pirellulaceae</taxon>
        <taxon>Mariniblastus</taxon>
    </lineage>
</organism>
<dbReference type="EMBL" id="CP042912">
    <property type="protein sequence ID" value="QEG24096.1"/>
    <property type="molecule type" value="Genomic_DNA"/>
</dbReference>
<dbReference type="InterPro" id="IPR037401">
    <property type="entry name" value="SnoaL-like"/>
</dbReference>
<evidence type="ECO:0000313" key="3">
    <source>
        <dbReference type="Proteomes" id="UP000322214"/>
    </source>
</evidence>
<dbReference type="RefSeq" id="WP_075084634.1">
    <property type="nucleotide sequence ID" value="NZ_CP042912.1"/>
</dbReference>
<protein>
    <recommendedName>
        <fullName evidence="1">SnoaL-like domain-containing protein</fullName>
    </recommendedName>
</protein>
<dbReference type="Gene3D" id="3.10.450.50">
    <property type="match status" value="1"/>
</dbReference>
<evidence type="ECO:0000259" key="1">
    <source>
        <dbReference type="Pfam" id="PF12680"/>
    </source>
</evidence>
<name>A0A5B9PHI1_9BACT</name>
<sequence>MNKVLLALVGCLIFGFTSCGKPAPPVDKPVADEAEQSVITTLAIKQLDAYNRADLDGFCACYHADVRVFDGEEEKPPGIEAFRARYAKMFSKGGFGASVPTRVSLGKHCVDLEHWWRESGKRGEVLVRYTEKDGLIGTVQFLR</sequence>
<proteinExistence type="predicted"/>
<keyword evidence="3" id="KW-1185">Reference proteome</keyword>
<dbReference type="SUPFAM" id="SSF54427">
    <property type="entry name" value="NTF2-like"/>
    <property type="match status" value="1"/>
</dbReference>
<gene>
    <name evidence="2" type="ORF">MFFC18_40120</name>
</gene>
<dbReference type="InterPro" id="IPR032710">
    <property type="entry name" value="NTF2-like_dom_sf"/>
</dbReference>
<reference evidence="2 3" key="1">
    <citation type="submission" date="2019-08" db="EMBL/GenBank/DDBJ databases">
        <title>Deep-cultivation of Planctomycetes and their phenomic and genomic characterization uncovers novel biology.</title>
        <authorList>
            <person name="Wiegand S."/>
            <person name="Jogler M."/>
            <person name="Boedeker C."/>
            <person name="Pinto D."/>
            <person name="Vollmers J."/>
            <person name="Rivas-Marin E."/>
            <person name="Kohn T."/>
            <person name="Peeters S.H."/>
            <person name="Heuer A."/>
            <person name="Rast P."/>
            <person name="Oberbeckmann S."/>
            <person name="Bunk B."/>
            <person name="Jeske O."/>
            <person name="Meyerdierks A."/>
            <person name="Storesund J.E."/>
            <person name="Kallscheuer N."/>
            <person name="Luecker S."/>
            <person name="Lage O.M."/>
            <person name="Pohl T."/>
            <person name="Merkel B.J."/>
            <person name="Hornburger P."/>
            <person name="Mueller R.-W."/>
            <person name="Bruemmer F."/>
            <person name="Labrenz M."/>
            <person name="Spormann A.M."/>
            <person name="Op den Camp H."/>
            <person name="Overmann J."/>
            <person name="Amann R."/>
            <person name="Jetten M.S.M."/>
            <person name="Mascher T."/>
            <person name="Medema M.H."/>
            <person name="Devos D.P."/>
            <person name="Kaster A.-K."/>
            <person name="Ovreas L."/>
            <person name="Rohde M."/>
            <person name="Galperin M.Y."/>
            <person name="Jogler C."/>
        </authorList>
    </citation>
    <scope>NUCLEOTIDE SEQUENCE [LARGE SCALE GENOMIC DNA]</scope>
    <source>
        <strain evidence="2 3">FC18</strain>
    </source>
</reference>
<dbReference type="OrthoDB" id="9797498at2"/>
<dbReference type="Pfam" id="PF12680">
    <property type="entry name" value="SnoaL_2"/>
    <property type="match status" value="1"/>
</dbReference>
<feature type="domain" description="SnoaL-like" evidence="1">
    <location>
        <begin position="47"/>
        <end position="129"/>
    </location>
</feature>
<dbReference type="STRING" id="980251.GCA_001642875_02202"/>
<evidence type="ECO:0000313" key="2">
    <source>
        <dbReference type="EMBL" id="QEG24096.1"/>
    </source>
</evidence>
<dbReference type="Proteomes" id="UP000322214">
    <property type="component" value="Chromosome"/>
</dbReference>
<dbReference type="PROSITE" id="PS51257">
    <property type="entry name" value="PROKAR_LIPOPROTEIN"/>
    <property type="match status" value="1"/>
</dbReference>